<comment type="caution">
    <text evidence="1">The sequence shown here is derived from an EMBL/GenBank/DDBJ whole genome shotgun (WGS) entry which is preliminary data.</text>
</comment>
<keyword evidence="2" id="KW-1185">Reference proteome</keyword>
<sequence>MRRSNAITDALTDRFTPDRADLRRLAAKRSPSSGIAPRLVVRGQHHASPITCEKSCTCPTAFVRSVIHIKSGATARLEFAALRHYLVTD</sequence>
<accession>A0ABX4J9N4</accession>
<dbReference type="Proteomes" id="UP000219972">
    <property type="component" value="Unassembled WGS sequence"/>
</dbReference>
<evidence type="ECO:0000313" key="1">
    <source>
        <dbReference type="EMBL" id="PDS51136.1"/>
    </source>
</evidence>
<reference evidence="1 2" key="1">
    <citation type="submission" date="2017-09" db="EMBL/GenBank/DDBJ databases">
        <title>Comparative genomics of rhizobia isolated from Phaseolus vulgaris in China.</title>
        <authorList>
            <person name="Tong W."/>
        </authorList>
    </citation>
    <scope>NUCLEOTIDE SEQUENCE [LARGE SCALE GENOMIC DNA]</scope>
    <source>
        <strain evidence="1 2">Y27</strain>
    </source>
</reference>
<proteinExistence type="predicted"/>
<evidence type="ECO:0000313" key="2">
    <source>
        <dbReference type="Proteomes" id="UP000219972"/>
    </source>
</evidence>
<name>A0ABX4J9N4_9HYPH</name>
<dbReference type="EMBL" id="NWSL01000008">
    <property type="protein sequence ID" value="PDS51136.1"/>
    <property type="molecule type" value="Genomic_DNA"/>
</dbReference>
<gene>
    <name evidence="1" type="ORF">CO662_14680</name>
</gene>
<protein>
    <submittedName>
        <fullName evidence="1">Uncharacterized protein</fullName>
    </submittedName>
</protein>
<organism evidence="1 2">
    <name type="scientific">Rhizobium anhuiense</name>
    <dbReference type="NCBI Taxonomy" id="1184720"/>
    <lineage>
        <taxon>Bacteria</taxon>
        <taxon>Pseudomonadati</taxon>
        <taxon>Pseudomonadota</taxon>
        <taxon>Alphaproteobacteria</taxon>
        <taxon>Hyphomicrobiales</taxon>
        <taxon>Rhizobiaceae</taxon>
        <taxon>Rhizobium/Agrobacterium group</taxon>
        <taxon>Rhizobium</taxon>
    </lineage>
</organism>